<keyword evidence="11" id="KW-1185">Reference proteome</keyword>
<feature type="transmembrane region" description="Helical" evidence="8">
    <location>
        <begin position="309"/>
        <end position="330"/>
    </location>
</feature>
<keyword evidence="3 10" id="KW-0808">Transferase</keyword>
<dbReference type="Pfam" id="PF02397">
    <property type="entry name" value="Bac_transf"/>
    <property type="match status" value="1"/>
</dbReference>
<evidence type="ECO:0000256" key="4">
    <source>
        <dbReference type="ARBA" id="ARBA00022692"/>
    </source>
</evidence>
<dbReference type="PANTHER" id="PTHR30576">
    <property type="entry name" value="COLANIC BIOSYNTHESIS UDP-GLUCOSE LIPID CARRIER TRANSFERASE"/>
    <property type="match status" value="1"/>
</dbReference>
<dbReference type="Pfam" id="PF13727">
    <property type="entry name" value="CoA_binding_3"/>
    <property type="match status" value="1"/>
</dbReference>
<keyword evidence="7" id="KW-0270">Exopolysaccharide synthesis</keyword>
<dbReference type="NCBIfam" id="TIGR03025">
    <property type="entry name" value="EPS_sugtrans"/>
    <property type="match status" value="1"/>
</dbReference>
<proteinExistence type="inferred from homology"/>
<dbReference type="InterPro" id="IPR017475">
    <property type="entry name" value="EPS_sugar_tfrase"/>
</dbReference>
<evidence type="ECO:0000256" key="7">
    <source>
        <dbReference type="ARBA" id="ARBA00023169"/>
    </source>
</evidence>
<gene>
    <name evidence="10" type="ORF">F2P47_00620</name>
</gene>
<evidence type="ECO:0000259" key="9">
    <source>
        <dbReference type="Pfam" id="PF02397"/>
    </source>
</evidence>
<evidence type="ECO:0000313" key="11">
    <source>
        <dbReference type="Proteomes" id="UP000468901"/>
    </source>
</evidence>
<evidence type="ECO:0000313" key="10">
    <source>
        <dbReference type="EMBL" id="KAB7742672.1"/>
    </source>
</evidence>
<comment type="similarity">
    <text evidence="2">Belongs to the bacterial sugar transferase family.</text>
</comment>
<organism evidence="10 11">
    <name type="scientific">Parvibaculum sedimenti</name>
    <dbReference type="NCBI Taxonomy" id="2608632"/>
    <lineage>
        <taxon>Bacteria</taxon>
        <taxon>Pseudomonadati</taxon>
        <taxon>Pseudomonadota</taxon>
        <taxon>Alphaproteobacteria</taxon>
        <taxon>Hyphomicrobiales</taxon>
        <taxon>Parvibaculaceae</taxon>
        <taxon>Parvibaculum</taxon>
    </lineage>
</organism>
<protein>
    <submittedName>
        <fullName evidence="10">Undecaprenyl-phosphate glucose phosphotransferase</fullName>
        <ecNumber evidence="10">2.7.8.31</ecNumber>
    </submittedName>
</protein>
<dbReference type="GO" id="GO:0000271">
    <property type="term" value="P:polysaccharide biosynthetic process"/>
    <property type="evidence" value="ECO:0007669"/>
    <property type="project" value="UniProtKB-KW"/>
</dbReference>
<evidence type="ECO:0000256" key="5">
    <source>
        <dbReference type="ARBA" id="ARBA00022989"/>
    </source>
</evidence>
<dbReference type="InterPro" id="IPR003362">
    <property type="entry name" value="Bact_transf"/>
</dbReference>
<dbReference type="GO" id="GO:0089702">
    <property type="term" value="F:undecaprenyl-phosphate glucose phosphotransferase activity"/>
    <property type="evidence" value="ECO:0007669"/>
    <property type="project" value="UniProtKB-EC"/>
</dbReference>
<keyword evidence="6 8" id="KW-0472">Membrane</keyword>
<dbReference type="EC" id="2.7.8.31" evidence="10"/>
<feature type="domain" description="Bacterial sugar transferase" evidence="9">
    <location>
        <begin position="304"/>
        <end position="484"/>
    </location>
</feature>
<keyword evidence="5 8" id="KW-1133">Transmembrane helix</keyword>
<feature type="transmembrane region" description="Helical" evidence="8">
    <location>
        <begin position="114"/>
        <end position="135"/>
    </location>
</feature>
<comment type="subcellular location">
    <subcellularLocation>
        <location evidence="1">Membrane</location>
        <topology evidence="1">Multi-pass membrane protein</topology>
    </subcellularLocation>
</comment>
<comment type="caution">
    <text evidence="10">The sequence shown here is derived from an EMBL/GenBank/DDBJ whole genome shotgun (WGS) entry which is preliminary data.</text>
</comment>
<dbReference type="NCBIfam" id="TIGR03023">
    <property type="entry name" value="WcaJ_sugtrans"/>
    <property type="match status" value="1"/>
</dbReference>
<feature type="transmembrane region" description="Helical" evidence="8">
    <location>
        <begin position="50"/>
        <end position="70"/>
    </location>
</feature>
<evidence type="ECO:0000256" key="2">
    <source>
        <dbReference type="ARBA" id="ARBA00006464"/>
    </source>
</evidence>
<dbReference type="Proteomes" id="UP000468901">
    <property type="component" value="Unassembled WGS sequence"/>
</dbReference>
<accession>A0A6N6VN72</accession>
<reference evidence="10 11" key="1">
    <citation type="submission" date="2019-09" db="EMBL/GenBank/DDBJ databases">
        <title>Parvibaculum sedimenti sp. nov., isolated from sediment.</title>
        <authorList>
            <person name="Wang Y."/>
        </authorList>
    </citation>
    <scope>NUCLEOTIDE SEQUENCE [LARGE SCALE GENOMIC DNA]</scope>
    <source>
        <strain evidence="10 11">HXT-9</strain>
    </source>
</reference>
<dbReference type="PANTHER" id="PTHR30576:SF0">
    <property type="entry name" value="UNDECAPRENYL-PHOSPHATE N-ACETYLGALACTOSAMINYL 1-PHOSPHATE TRANSFERASE-RELATED"/>
    <property type="match status" value="1"/>
</dbReference>
<dbReference type="GO" id="GO:0016020">
    <property type="term" value="C:membrane"/>
    <property type="evidence" value="ECO:0007669"/>
    <property type="project" value="UniProtKB-SubCell"/>
</dbReference>
<name>A0A6N6VN72_9HYPH</name>
<evidence type="ECO:0000256" key="8">
    <source>
        <dbReference type="SAM" id="Phobius"/>
    </source>
</evidence>
<dbReference type="InterPro" id="IPR017473">
    <property type="entry name" value="Undecaprenyl-P_gluc_Ptfrase"/>
</dbReference>
<sequence>MIRSQCWLSWRTGSVLMLNSDGRLLRGRRVRKGRVASPTLLSDGLMLLDGFWIIFSALATKIVLSLYLARSAPLDTRHLAVALVMAFMTIIIFRARRLYELDEIMEPTGRIRQVLQGFITAVTLTLALGFLLKVSDNFSRIWFITWTASCGLGLLFLHSLAAGALNRIDSSGMLSRQIVIYGGGTRTGELLKRLSLAPSKYTVLGVFDDLPPEDIPCALAGGAEDLIDLCQSQPVDEIILSLSNVEEERVSGLLERFGALPVAVRFCPPFSYLAQHAKGFVKHQGITLIEVFDPPLRAWDLIIKRTEDVIVGSLALILFSVPMAIAAIAIKLDSKGPVFFRQERFGYNGQRIHIWKLRTMNVVETGESIVPARRRDPRVTRVGKFLRMTSLDEVPQLLNVLRGEMSLVGPRPHAIAHDEDYKTRLPAFVGRYKVKPGMTGWAQINGSRGEISSEQDLRMRLEYDLFYLEHWSIWFDVKILSLTPLYGLVGRNAY</sequence>
<dbReference type="EMBL" id="WESC01000001">
    <property type="protein sequence ID" value="KAB7742672.1"/>
    <property type="molecule type" value="Genomic_DNA"/>
</dbReference>
<feature type="transmembrane region" description="Helical" evidence="8">
    <location>
        <begin position="141"/>
        <end position="165"/>
    </location>
</feature>
<dbReference type="Gene3D" id="3.40.50.720">
    <property type="entry name" value="NAD(P)-binding Rossmann-like Domain"/>
    <property type="match status" value="1"/>
</dbReference>
<evidence type="ECO:0000256" key="3">
    <source>
        <dbReference type="ARBA" id="ARBA00022679"/>
    </source>
</evidence>
<evidence type="ECO:0000256" key="1">
    <source>
        <dbReference type="ARBA" id="ARBA00004141"/>
    </source>
</evidence>
<feature type="transmembrane region" description="Helical" evidence="8">
    <location>
        <begin position="76"/>
        <end position="93"/>
    </location>
</feature>
<dbReference type="AlphaFoldDB" id="A0A6N6VN72"/>
<keyword evidence="4 8" id="KW-0812">Transmembrane</keyword>
<evidence type="ECO:0000256" key="6">
    <source>
        <dbReference type="ARBA" id="ARBA00023136"/>
    </source>
</evidence>